<keyword evidence="17" id="KW-1185">Reference proteome</keyword>
<keyword evidence="9" id="KW-0496">Mitochondrion</keyword>
<evidence type="ECO:0000256" key="7">
    <source>
        <dbReference type="ARBA" id="ARBA00022840"/>
    </source>
</evidence>
<dbReference type="Pfam" id="PF08740">
    <property type="entry name" value="BCS1_N"/>
    <property type="match status" value="1"/>
</dbReference>
<keyword evidence="3" id="KW-0812">Transmembrane</keyword>
<proteinExistence type="inferred from homology"/>
<dbReference type="Gene3D" id="3.40.50.300">
    <property type="entry name" value="P-loop containing nucleotide triphosphate hydrolases"/>
    <property type="match status" value="1"/>
</dbReference>
<feature type="domain" description="BCS1 N-terminal" evidence="15">
    <location>
        <begin position="68"/>
        <end position="281"/>
    </location>
</feature>
<dbReference type="InterPro" id="IPR003959">
    <property type="entry name" value="ATPase_AAA_core"/>
</dbReference>
<feature type="domain" description="AAA+ ATPase" evidence="14">
    <location>
        <begin position="314"/>
        <end position="492"/>
    </location>
</feature>
<evidence type="ECO:0000256" key="12">
    <source>
        <dbReference type="RuleBase" id="RU003651"/>
    </source>
</evidence>
<evidence type="ECO:0000256" key="4">
    <source>
        <dbReference type="ARBA" id="ARBA00022741"/>
    </source>
</evidence>
<evidence type="ECO:0000259" key="15">
    <source>
        <dbReference type="SMART" id="SM01024"/>
    </source>
</evidence>
<dbReference type="InterPro" id="IPR014851">
    <property type="entry name" value="BCS1_N"/>
</dbReference>
<feature type="region of interest" description="Disordered" evidence="13">
    <location>
        <begin position="382"/>
        <end position="418"/>
    </location>
</feature>
<dbReference type="InterPro" id="IPR057495">
    <property type="entry name" value="AAA_lid_BCS1"/>
</dbReference>
<evidence type="ECO:0000256" key="6">
    <source>
        <dbReference type="ARBA" id="ARBA00022801"/>
    </source>
</evidence>
<keyword evidence="5" id="KW-0999">Mitochondrion inner membrane</keyword>
<feature type="compositionally biased region" description="Low complexity" evidence="13">
    <location>
        <begin position="576"/>
        <end position="591"/>
    </location>
</feature>
<evidence type="ECO:0000313" key="16">
    <source>
        <dbReference type="EMBL" id="KAK0739763.1"/>
    </source>
</evidence>
<evidence type="ECO:0000256" key="8">
    <source>
        <dbReference type="ARBA" id="ARBA00022989"/>
    </source>
</evidence>
<comment type="subcellular location">
    <subcellularLocation>
        <location evidence="1">Mitochondrion inner membrane</location>
        <topology evidence="1">Single-pass membrane protein</topology>
    </subcellularLocation>
</comment>
<dbReference type="Pfam" id="PF00004">
    <property type="entry name" value="AAA"/>
    <property type="match status" value="2"/>
</dbReference>
<name>A0AA40BSZ2_9PEZI</name>
<dbReference type="Proteomes" id="UP001172159">
    <property type="component" value="Unassembled WGS sequence"/>
</dbReference>
<keyword evidence="8" id="KW-1133">Transmembrane helix</keyword>
<keyword evidence="10" id="KW-0472">Membrane</keyword>
<protein>
    <submittedName>
        <fullName evidence="16">BCS1 N terminal-domain-containing protein</fullName>
    </submittedName>
</protein>
<evidence type="ECO:0000256" key="1">
    <source>
        <dbReference type="ARBA" id="ARBA00004434"/>
    </source>
</evidence>
<keyword evidence="7 12" id="KW-0067">ATP-binding</keyword>
<comment type="caution">
    <text evidence="16">The sequence shown here is derived from an EMBL/GenBank/DDBJ whole genome shotgun (WGS) entry which is preliminary data.</text>
</comment>
<feature type="compositionally biased region" description="Basic and acidic residues" evidence="13">
    <location>
        <begin position="396"/>
        <end position="417"/>
    </location>
</feature>
<organism evidence="16 17">
    <name type="scientific">Apiosordaria backusii</name>
    <dbReference type="NCBI Taxonomy" id="314023"/>
    <lineage>
        <taxon>Eukaryota</taxon>
        <taxon>Fungi</taxon>
        <taxon>Dikarya</taxon>
        <taxon>Ascomycota</taxon>
        <taxon>Pezizomycotina</taxon>
        <taxon>Sordariomycetes</taxon>
        <taxon>Sordariomycetidae</taxon>
        <taxon>Sordariales</taxon>
        <taxon>Lasiosphaeriaceae</taxon>
        <taxon>Apiosordaria</taxon>
    </lineage>
</organism>
<dbReference type="GO" id="GO:0005524">
    <property type="term" value="F:ATP binding"/>
    <property type="evidence" value="ECO:0007669"/>
    <property type="project" value="UniProtKB-KW"/>
</dbReference>
<dbReference type="PROSITE" id="PS00674">
    <property type="entry name" value="AAA"/>
    <property type="match status" value="1"/>
</dbReference>
<evidence type="ECO:0000259" key="14">
    <source>
        <dbReference type="SMART" id="SM00382"/>
    </source>
</evidence>
<evidence type="ECO:0000256" key="5">
    <source>
        <dbReference type="ARBA" id="ARBA00022792"/>
    </source>
</evidence>
<dbReference type="GO" id="GO:0005743">
    <property type="term" value="C:mitochondrial inner membrane"/>
    <property type="evidence" value="ECO:0007669"/>
    <property type="project" value="UniProtKB-SubCell"/>
</dbReference>
<reference evidence="16" key="1">
    <citation type="submission" date="2023-06" db="EMBL/GenBank/DDBJ databases">
        <title>Genome-scale phylogeny and comparative genomics of the fungal order Sordariales.</title>
        <authorList>
            <consortium name="Lawrence Berkeley National Laboratory"/>
            <person name="Hensen N."/>
            <person name="Bonometti L."/>
            <person name="Westerberg I."/>
            <person name="Brannstrom I.O."/>
            <person name="Guillou S."/>
            <person name="Cros-Aarteil S."/>
            <person name="Calhoun S."/>
            <person name="Haridas S."/>
            <person name="Kuo A."/>
            <person name="Mondo S."/>
            <person name="Pangilinan J."/>
            <person name="Riley R."/>
            <person name="Labutti K."/>
            <person name="Andreopoulos B."/>
            <person name="Lipzen A."/>
            <person name="Chen C."/>
            <person name="Yanf M."/>
            <person name="Daum C."/>
            <person name="Ng V."/>
            <person name="Clum A."/>
            <person name="Steindorff A."/>
            <person name="Ohm R."/>
            <person name="Martin F."/>
            <person name="Silar P."/>
            <person name="Natvig D."/>
            <person name="Lalanne C."/>
            <person name="Gautier V."/>
            <person name="Ament-Velasquez S.L."/>
            <person name="Kruys A."/>
            <person name="Hutchinson M.I."/>
            <person name="Powell A.J."/>
            <person name="Barry K."/>
            <person name="Miller A.N."/>
            <person name="Grigoriev I.V."/>
            <person name="Debuchy R."/>
            <person name="Gladieux P."/>
            <person name="Thoren M.H."/>
            <person name="Johannesson H."/>
        </authorList>
    </citation>
    <scope>NUCLEOTIDE SEQUENCE</scope>
    <source>
        <strain evidence="16">CBS 540.89</strain>
    </source>
</reference>
<keyword evidence="6" id="KW-0378">Hydrolase</keyword>
<dbReference type="PANTHER" id="PTHR23070">
    <property type="entry name" value="BCS1 AAA-TYPE ATPASE"/>
    <property type="match status" value="1"/>
</dbReference>
<accession>A0AA40BSZ2</accession>
<dbReference type="GO" id="GO:0016887">
    <property type="term" value="F:ATP hydrolysis activity"/>
    <property type="evidence" value="ECO:0007669"/>
    <property type="project" value="InterPro"/>
</dbReference>
<comment type="catalytic activity">
    <reaction evidence="11">
        <text>ATP + H2O = ADP + phosphate + H(+)</text>
        <dbReference type="Rhea" id="RHEA:13065"/>
        <dbReference type="ChEBI" id="CHEBI:15377"/>
        <dbReference type="ChEBI" id="CHEBI:15378"/>
        <dbReference type="ChEBI" id="CHEBI:30616"/>
        <dbReference type="ChEBI" id="CHEBI:43474"/>
        <dbReference type="ChEBI" id="CHEBI:456216"/>
    </reaction>
    <physiologicalReaction direction="left-to-right" evidence="11">
        <dbReference type="Rhea" id="RHEA:13066"/>
    </physiologicalReaction>
</comment>
<evidence type="ECO:0000256" key="11">
    <source>
        <dbReference type="ARBA" id="ARBA00048778"/>
    </source>
</evidence>
<evidence type="ECO:0000256" key="9">
    <source>
        <dbReference type="ARBA" id="ARBA00023128"/>
    </source>
</evidence>
<evidence type="ECO:0000256" key="13">
    <source>
        <dbReference type="SAM" id="MobiDB-lite"/>
    </source>
</evidence>
<evidence type="ECO:0000256" key="3">
    <source>
        <dbReference type="ARBA" id="ARBA00022692"/>
    </source>
</evidence>
<dbReference type="SMART" id="SM00382">
    <property type="entry name" value="AAA"/>
    <property type="match status" value="1"/>
</dbReference>
<evidence type="ECO:0000256" key="10">
    <source>
        <dbReference type="ARBA" id="ARBA00023136"/>
    </source>
</evidence>
<dbReference type="Pfam" id="PF25426">
    <property type="entry name" value="AAA_lid_BCS1"/>
    <property type="match status" value="1"/>
</dbReference>
<dbReference type="InterPro" id="IPR050747">
    <property type="entry name" value="Mitochondrial_chaperone_BCS1"/>
</dbReference>
<dbReference type="AlphaFoldDB" id="A0AA40BSZ2"/>
<keyword evidence="4 12" id="KW-0547">Nucleotide-binding</keyword>
<dbReference type="InterPro" id="IPR003593">
    <property type="entry name" value="AAA+_ATPase"/>
</dbReference>
<dbReference type="InterPro" id="IPR003960">
    <property type="entry name" value="ATPase_AAA_CS"/>
</dbReference>
<gene>
    <name evidence="16" type="ORF">B0T21DRAFT_400784</name>
</gene>
<sequence length="683" mass="76830">MDISHLLRRALPPFVGNISAEDNNATHNIVETLSPLLGLQFNPLLNLFMVFYDLAGGRLTTLGLNPTFILTSFGLAWAFNKIWAQISSNVSSLLGRYFTSSIQVNSGDNIYDHLMKFLANRQDMTDSRSLTAETWFRPTSEEADEADLFRTKISPDGEGVNLNFSNQESKCPPRFTPAIGSHSFWFQGRYFALRRRQETLHTDNRWGGSQYRDRESLILSCYGRSPEPIKRLLEHAKQEYYSEHNARTIVKRPASQSIRSYGGRHSWSMVANRPVRPMKTVVLDEKQKVQVLYDMNEYLHPSTPRWYANRGIPLRRGYLFHGPPGTGKTSLSFALAGVFGLDIYVISLLDPSLTEEDLCALFNSLPRRCVVLLEDIDTAGLTRPGDSTSATDDSDDKDKDKDKPKKKDKETKEKKSSEWNVADLARELKKQSSSESSEKKGISLSGLLNAIDGVASHEGRVLIMTTNKPETLDEALIRPGRVDLQIAFTNATREQTCELFKRMYDADRTATTPSTTQPKPQSTTTARLRSRLAFFRSPSNKLTRTISAPAIPQLFPPKDEKDGNLTDTSVTTTAVDLDSDLSSLPSSASPTKVSFNPEEVNKLQNQTQNNEADDQRAITPDELDRIAREFASKIPEGQFSPAELQGFLLKRKREPRRALREVGVWVEGTLEQKRAKTKVVRVQ</sequence>
<dbReference type="SMART" id="SM01024">
    <property type="entry name" value="BCS1_N"/>
    <property type="match status" value="1"/>
</dbReference>
<comment type="similarity">
    <text evidence="2">Belongs to the AAA ATPase family. BCS1 subfamily.</text>
</comment>
<evidence type="ECO:0000256" key="2">
    <source>
        <dbReference type="ARBA" id="ARBA00007448"/>
    </source>
</evidence>
<evidence type="ECO:0000313" key="17">
    <source>
        <dbReference type="Proteomes" id="UP001172159"/>
    </source>
</evidence>
<feature type="region of interest" description="Disordered" evidence="13">
    <location>
        <begin position="576"/>
        <end position="597"/>
    </location>
</feature>
<dbReference type="InterPro" id="IPR027417">
    <property type="entry name" value="P-loop_NTPase"/>
</dbReference>
<dbReference type="EMBL" id="JAUKTV010000004">
    <property type="protein sequence ID" value="KAK0739763.1"/>
    <property type="molecule type" value="Genomic_DNA"/>
</dbReference>
<dbReference type="SUPFAM" id="SSF52540">
    <property type="entry name" value="P-loop containing nucleoside triphosphate hydrolases"/>
    <property type="match status" value="1"/>
</dbReference>